<evidence type="ECO:0000313" key="2">
    <source>
        <dbReference type="EMBL" id="KAH0887171.1"/>
    </source>
</evidence>
<feature type="transmembrane region" description="Helical" evidence="1">
    <location>
        <begin position="118"/>
        <end position="136"/>
    </location>
</feature>
<reference evidence="2 3" key="1">
    <citation type="submission" date="2021-05" db="EMBL/GenBank/DDBJ databases">
        <title>Genome Assembly of Synthetic Allotetraploid Brassica napus Reveals Homoeologous Exchanges between Subgenomes.</title>
        <authorList>
            <person name="Davis J.T."/>
        </authorList>
    </citation>
    <scope>NUCLEOTIDE SEQUENCE [LARGE SCALE GENOMIC DNA]</scope>
    <source>
        <strain evidence="3">cv. Da-Ae</strain>
        <tissue evidence="2">Seedling</tissue>
    </source>
</reference>
<dbReference type="Proteomes" id="UP000824890">
    <property type="component" value="Unassembled WGS sequence"/>
</dbReference>
<dbReference type="EMBL" id="JAGKQM010000014">
    <property type="protein sequence ID" value="KAH0887171.1"/>
    <property type="molecule type" value="Genomic_DNA"/>
</dbReference>
<evidence type="ECO:0000256" key="1">
    <source>
        <dbReference type="SAM" id="Phobius"/>
    </source>
</evidence>
<sequence>TKLYEAQYTKCEDDMDHLQALRLPSMAKFNAGFMYCNQSSEKQCGGPSKQNYEQRLTKMMGKAQSLFIKEYNNRLFNWLVVLSLVMVVVGRFIIKFILLKMAAHGYSLYSWIHTQGCSGQWAIPIICIIALSVIYWRCYEKRKHGS</sequence>
<keyword evidence="1" id="KW-0472">Membrane</keyword>
<feature type="non-terminal residue" evidence="2">
    <location>
        <position position="1"/>
    </location>
</feature>
<protein>
    <submittedName>
        <fullName evidence="2">Uncharacterized protein</fullName>
    </submittedName>
</protein>
<feature type="non-terminal residue" evidence="2">
    <location>
        <position position="146"/>
    </location>
</feature>
<dbReference type="InterPro" id="IPR036543">
    <property type="entry name" value="Guanylate-bd_C_sf"/>
</dbReference>
<proteinExistence type="predicted"/>
<accession>A0ABQ8A3U5</accession>
<feature type="transmembrane region" description="Helical" evidence="1">
    <location>
        <begin position="75"/>
        <end position="98"/>
    </location>
</feature>
<dbReference type="SUPFAM" id="SSF48340">
    <property type="entry name" value="Interferon-induced guanylate-binding protein 1 (GBP1), C-terminal domain"/>
    <property type="match status" value="1"/>
</dbReference>
<organism evidence="2 3">
    <name type="scientific">Brassica napus</name>
    <name type="common">Rape</name>
    <dbReference type="NCBI Taxonomy" id="3708"/>
    <lineage>
        <taxon>Eukaryota</taxon>
        <taxon>Viridiplantae</taxon>
        <taxon>Streptophyta</taxon>
        <taxon>Embryophyta</taxon>
        <taxon>Tracheophyta</taxon>
        <taxon>Spermatophyta</taxon>
        <taxon>Magnoliopsida</taxon>
        <taxon>eudicotyledons</taxon>
        <taxon>Gunneridae</taxon>
        <taxon>Pentapetalae</taxon>
        <taxon>rosids</taxon>
        <taxon>malvids</taxon>
        <taxon>Brassicales</taxon>
        <taxon>Brassicaceae</taxon>
        <taxon>Brassiceae</taxon>
        <taxon>Brassica</taxon>
    </lineage>
</organism>
<evidence type="ECO:0000313" key="3">
    <source>
        <dbReference type="Proteomes" id="UP000824890"/>
    </source>
</evidence>
<keyword evidence="3" id="KW-1185">Reference proteome</keyword>
<keyword evidence="1" id="KW-0812">Transmembrane</keyword>
<keyword evidence="1" id="KW-1133">Transmembrane helix</keyword>
<name>A0ABQ8A3U5_BRANA</name>
<comment type="caution">
    <text evidence="2">The sequence shown here is derived from an EMBL/GenBank/DDBJ whole genome shotgun (WGS) entry which is preliminary data.</text>
</comment>
<gene>
    <name evidence="2" type="ORF">HID58_063267</name>
</gene>